<keyword evidence="7" id="KW-1185">Reference proteome</keyword>
<dbReference type="InterPro" id="IPR018062">
    <property type="entry name" value="HTH_AraC-typ_CS"/>
</dbReference>
<dbReference type="Pfam" id="PF12833">
    <property type="entry name" value="HTH_18"/>
    <property type="match status" value="1"/>
</dbReference>
<dbReference type="PANTHER" id="PTHR43280:SF29">
    <property type="entry name" value="ARAC-FAMILY TRANSCRIPTIONAL REGULATOR"/>
    <property type="match status" value="1"/>
</dbReference>
<feature type="transmembrane region" description="Helical" evidence="4">
    <location>
        <begin position="146"/>
        <end position="166"/>
    </location>
</feature>
<gene>
    <name evidence="6" type="ORF">BFC17_17125</name>
</gene>
<feature type="domain" description="HTH araC/xylS-type" evidence="5">
    <location>
        <begin position="227"/>
        <end position="329"/>
    </location>
</feature>
<dbReference type="GO" id="GO:0003700">
    <property type="term" value="F:DNA-binding transcription factor activity"/>
    <property type="evidence" value="ECO:0007669"/>
    <property type="project" value="InterPro"/>
</dbReference>
<dbReference type="Proteomes" id="UP000176037">
    <property type="component" value="Unassembled WGS sequence"/>
</dbReference>
<evidence type="ECO:0000256" key="4">
    <source>
        <dbReference type="SAM" id="Phobius"/>
    </source>
</evidence>
<accession>A0A1E8FHG2</accession>
<feature type="transmembrane region" description="Helical" evidence="4">
    <location>
        <begin position="12"/>
        <end position="33"/>
    </location>
</feature>
<name>A0A1E8FHG2_9ALTE</name>
<evidence type="ECO:0000256" key="2">
    <source>
        <dbReference type="ARBA" id="ARBA00023125"/>
    </source>
</evidence>
<evidence type="ECO:0000313" key="6">
    <source>
        <dbReference type="EMBL" id="OFI35382.1"/>
    </source>
</evidence>
<keyword evidence="4" id="KW-0812">Transmembrane</keyword>
<dbReference type="InterPro" id="IPR018060">
    <property type="entry name" value="HTH_AraC"/>
</dbReference>
<comment type="caution">
    <text evidence="6">The sequence shown here is derived from an EMBL/GenBank/DDBJ whole genome shotgun (WGS) entry which is preliminary data.</text>
</comment>
<dbReference type="PROSITE" id="PS00041">
    <property type="entry name" value="HTH_ARAC_FAMILY_1"/>
    <property type="match status" value="1"/>
</dbReference>
<evidence type="ECO:0000256" key="3">
    <source>
        <dbReference type="ARBA" id="ARBA00023163"/>
    </source>
</evidence>
<dbReference type="SUPFAM" id="SSF46689">
    <property type="entry name" value="Homeodomain-like"/>
    <property type="match status" value="1"/>
</dbReference>
<evidence type="ECO:0000259" key="5">
    <source>
        <dbReference type="PROSITE" id="PS01124"/>
    </source>
</evidence>
<feature type="transmembrane region" description="Helical" evidence="4">
    <location>
        <begin position="178"/>
        <end position="197"/>
    </location>
</feature>
<sequence>MLAQVYFKPVRTEHILTAIFCGSLAMVALQVLTTASGSTAAYVFALGTCATCNVIWLIARALFRGANALSAKHYLLAASIAGLVIVNRSAELLISVEWLNSREIAWLTGSVSEITRLLSSTILALAFWEPLRGFSTAGNTAKRQRFLFASIFFVGVFSCTVITEGLLTEAARQQIRPWLVVISALAIVITTFIILLAQHKQRQNNAQPVKRPASLSEDDLLLARQIEHLMEYEKLYLNHELKTIDIANALNVSEYKVGRVIRSLSNAANVNQFINRYRIAHAKQLLTAQECQHWTILVISLECGFASLAPFNRAFKASEGCTPNQYRQQKIPQAQV</sequence>
<keyword evidence="1" id="KW-0805">Transcription regulation</keyword>
<dbReference type="Gene3D" id="1.10.10.60">
    <property type="entry name" value="Homeodomain-like"/>
    <property type="match status" value="1"/>
</dbReference>
<dbReference type="STRING" id="1856405.BFC17_17125"/>
<keyword evidence="2" id="KW-0238">DNA-binding</keyword>
<dbReference type="SMART" id="SM00342">
    <property type="entry name" value="HTH_ARAC"/>
    <property type="match status" value="1"/>
</dbReference>
<dbReference type="PANTHER" id="PTHR43280">
    <property type="entry name" value="ARAC-FAMILY TRANSCRIPTIONAL REGULATOR"/>
    <property type="match status" value="1"/>
</dbReference>
<proteinExistence type="predicted"/>
<dbReference type="AlphaFoldDB" id="A0A1E8FHG2"/>
<dbReference type="InterPro" id="IPR009057">
    <property type="entry name" value="Homeodomain-like_sf"/>
</dbReference>
<evidence type="ECO:0000313" key="7">
    <source>
        <dbReference type="Proteomes" id="UP000176037"/>
    </source>
</evidence>
<evidence type="ECO:0000256" key="1">
    <source>
        <dbReference type="ARBA" id="ARBA00023015"/>
    </source>
</evidence>
<dbReference type="PROSITE" id="PS01124">
    <property type="entry name" value="HTH_ARAC_FAMILY_2"/>
    <property type="match status" value="1"/>
</dbReference>
<keyword evidence="4" id="KW-1133">Transmembrane helix</keyword>
<keyword evidence="4" id="KW-0472">Membrane</keyword>
<protein>
    <recommendedName>
        <fullName evidence="5">HTH araC/xylS-type domain-containing protein</fullName>
    </recommendedName>
</protein>
<dbReference type="EMBL" id="MJIC01000010">
    <property type="protein sequence ID" value="OFI35382.1"/>
    <property type="molecule type" value="Genomic_DNA"/>
</dbReference>
<keyword evidence="3" id="KW-0804">Transcription</keyword>
<reference evidence="6 7" key="1">
    <citation type="submission" date="2016-09" db="EMBL/GenBank/DDBJ databases">
        <title>Alteromonas lipolytica, a new species isolated from sea water.</title>
        <authorList>
            <person name="Wu Y.-H."/>
            <person name="Cheng H."/>
            <person name="Xu X.-W."/>
        </authorList>
    </citation>
    <scope>NUCLEOTIDE SEQUENCE [LARGE SCALE GENOMIC DNA]</scope>
    <source>
        <strain evidence="6 7">JW12</strain>
    </source>
</reference>
<dbReference type="GO" id="GO:0043565">
    <property type="term" value="F:sequence-specific DNA binding"/>
    <property type="evidence" value="ECO:0007669"/>
    <property type="project" value="InterPro"/>
</dbReference>
<organism evidence="6 7">
    <name type="scientific">Alteromonas lipolytica</name>
    <dbReference type="NCBI Taxonomy" id="1856405"/>
    <lineage>
        <taxon>Bacteria</taxon>
        <taxon>Pseudomonadati</taxon>
        <taxon>Pseudomonadota</taxon>
        <taxon>Gammaproteobacteria</taxon>
        <taxon>Alteromonadales</taxon>
        <taxon>Alteromonadaceae</taxon>
        <taxon>Alteromonas/Salinimonas group</taxon>
        <taxon>Alteromonas</taxon>
    </lineage>
</organism>
<feature type="transmembrane region" description="Helical" evidence="4">
    <location>
        <begin position="39"/>
        <end position="62"/>
    </location>
</feature>